<evidence type="ECO:0000256" key="1">
    <source>
        <dbReference type="ARBA" id="ARBA00009846"/>
    </source>
</evidence>
<comment type="similarity">
    <text evidence="1">Belongs to the ycf20 family.</text>
</comment>
<dbReference type="PANTHER" id="PTHR33787:SF5">
    <property type="entry name" value="YCF20-LIKE PROTEIN"/>
    <property type="match status" value="1"/>
</dbReference>
<feature type="transmembrane region" description="Helical" evidence="2">
    <location>
        <begin position="30"/>
        <end position="50"/>
    </location>
</feature>
<dbReference type="Pfam" id="PF04483">
    <property type="entry name" value="DUF565"/>
    <property type="match status" value="1"/>
</dbReference>
<dbReference type="RefSeq" id="YP_009550233.1">
    <property type="nucleotide sequence ID" value="NC_040291.1"/>
</dbReference>
<keyword evidence="2" id="KW-0812">Transmembrane</keyword>
<evidence type="ECO:0000256" key="2">
    <source>
        <dbReference type="SAM" id="Phobius"/>
    </source>
</evidence>
<reference evidence="4" key="1">
    <citation type="journal article" date="2019" name="Mitochondrial DNA Part B Resour">
        <title>The chloroplast genome of the marine microalga Tisochrysis lutea.</title>
        <authorList>
            <person name="Mendez-Leyva A.B."/>
            <person name="Guo J."/>
            <person name="Mudd E.A."/>
            <person name="Wong J."/>
            <person name="Schwartz J.-M."/>
            <person name="Day A."/>
        </authorList>
    </citation>
    <scope>NUCLEOTIDE SEQUENCE</scope>
</reference>
<evidence type="ECO:0000256" key="3">
    <source>
        <dbReference type="SAM" id="SignalP"/>
    </source>
</evidence>
<dbReference type="GeneID" id="38947091"/>
<dbReference type="AlphaFoldDB" id="A0A3Q8D2N8"/>
<feature type="signal peptide" evidence="3">
    <location>
        <begin position="1"/>
        <end position="23"/>
    </location>
</feature>
<sequence>MVTRLICFFGGFLLSSILDTTVAEFNEWSILGAGLIVASVEAINSFYYSISKKLPSLARNLGLINDLKLGVLYGLIVDAFKLGS</sequence>
<evidence type="ECO:0000313" key="4">
    <source>
        <dbReference type="EMBL" id="AUM82535.1"/>
    </source>
</evidence>
<dbReference type="InterPro" id="IPR007572">
    <property type="entry name" value="Uncharacterised_Ycf20"/>
</dbReference>
<protein>
    <submittedName>
        <fullName evidence="4">Ycf20</fullName>
    </submittedName>
</protein>
<keyword evidence="3" id="KW-0732">Signal</keyword>
<accession>A0A3Q8D2N8</accession>
<dbReference type="EMBL" id="MF795089">
    <property type="protein sequence ID" value="AUM82535.1"/>
    <property type="molecule type" value="Genomic_DNA"/>
</dbReference>
<keyword evidence="4" id="KW-0150">Chloroplast</keyword>
<keyword evidence="4" id="KW-0934">Plastid</keyword>
<geneLocation type="chloroplast" evidence="4"/>
<keyword evidence="2" id="KW-1133">Transmembrane helix</keyword>
<proteinExistence type="inferred from homology"/>
<dbReference type="PANTHER" id="PTHR33787">
    <property type="match status" value="1"/>
</dbReference>
<name>A0A3Q8D2N8_9EUKA</name>
<organism evidence="4">
    <name type="scientific">Tisochrysis lutea</name>
    <dbReference type="NCBI Taxonomy" id="1321669"/>
    <lineage>
        <taxon>Eukaryota</taxon>
        <taxon>Haptista</taxon>
        <taxon>Haptophyta</taxon>
        <taxon>Prymnesiophyceae</taxon>
        <taxon>Isochrysidales</taxon>
        <taxon>Isochrysidaceae</taxon>
        <taxon>Tisochrysis</taxon>
    </lineage>
</organism>
<keyword evidence="2" id="KW-0472">Membrane</keyword>
<gene>
    <name evidence="4" type="primary">ycf20</name>
</gene>
<feature type="chain" id="PRO_5018671601" evidence="3">
    <location>
        <begin position="24"/>
        <end position="84"/>
    </location>
</feature>